<dbReference type="AlphaFoldDB" id="A0A451A149"/>
<proteinExistence type="predicted"/>
<name>A0A451A149_9GAMM</name>
<evidence type="ECO:0000313" key="1">
    <source>
        <dbReference type="EMBL" id="VFK59756.1"/>
    </source>
</evidence>
<protein>
    <submittedName>
        <fullName evidence="1">Uncharacterized protein</fullName>
    </submittedName>
</protein>
<gene>
    <name evidence="1" type="ORF">BECKTUN1418D_GA0071000_11083</name>
</gene>
<accession>A0A451A149</accession>
<organism evidence="1">
    <name type="scientific">Candidatus Kentrum sp. TUN</name>
    <dbReference type="NCBI Taxonomy" id="2126343"/>
    <lineage>
        <taxon>Bacteria</taxon>
        <taxon>Pseudomonadati</taxon>
        <taxon>Pseudomonadota</taxon>
        <taxon>Gammaproteobacteria</taxon>
        <taxon>Candidatus Kentrum</taxon>
    </lineage>
</organism>
<reference evidence="1" key="1">
    <citation type="submission" date="2019-02" db="EMBL/GenBank/DDBJ databases">
        <authorList>
            <person name="Gruber-Vodicka R. H."/>
            <person name="Seah K. B. B."/>
        </authorList>
    </citation>
    <scope>NUCLEOTIDE SEQUENCE</scope>
    <source>
        <strain evidence="1">BECK_BY1</strain>
    </source>
</reference>
<dbReference type="EMBL" id="CAADFX010000108">
    <property type="protein sequence ID" value="VFK59756.1"/>
    <property type="molecule type" value="Genomic_DNA"/>
</dbReference>
<sequence length="76" mass="8357">MDGVILIYLDVGMHSAVGMSETSTNINPDGSMFPIPMLCWGLLCSPQTYALAEGKKLRLRFLVQCAYVSCLVLFLL</sequence>